<keyword evidence="2" id="KW-1185">Reference proteome</keyword>
<reference evidence="1 2" key="1">
    <citation type="submission" date="2024-04" db="EMBL/GenBank/DDBJ databases">
        <authorList>
            <person name="Waldvogel A.-M."/>
            <person name="Schoenle A."/>
        </authorList>
    </citation>
    <scope>NUCLEOTIDE SEQUENCE [LARGE SCALE GENOMIC DNA]</scope>
</reference>
<dbReference type="EMBL" id="OZ035825">
    <property type="protein sequence ID" value="CAL1601126.1"/>
    <property type="molecule type" value="Genomic_DNA"/>
</dbReference>
<evidence type="ECO:0000313" key="2">
    <source>
        <dbReference type="Proteomes" id="UP001497482"/>
    </source>
</evidence>
<protein>
    <submittedName>
        <fullName evidence="1">Uncharacterized protein</fullName>
    </submittedName>
</protein>
<dbReference type="Proteomes" id="UP001497482">
    <property type="component" value="Chromosome 3"/>
</dbReference>
<accession>A0AAV2LG66</accession>
<organism evidence="1 2">
    <name type="scientific">Knipowitschia caucasica</name>
    <name type="common">Caucasian dwarf goby</name>
    <name type="synonym">Pomatoschistus caucasicus</name>
    <dbReference type="NCBI Taxonomy" id="637954"/>
    <lineage>
        <taxon>Eukaryota</taxon>
        <taxon>Metazoa</taxon>
        <taxon>Chordata</taxon>
        <taxon>Craniata</taxon>
        <taxon>Vertebrata</taxon>
        <taxon>Euteleostomi</taxon>
        <taxon>Actinopterygii</taxon>
        <taxon>Neopterygii</taxon>
        <taxon>Teleostei</taxon>
        <taxon>Neoteleostei</taxon>
        <taxon>Acanthomorphata</taxon>
        <taxon>Gobiaria</taxon>
        <taxon>Gobiiformes</taxon>
        <taxon>Gobioidei</taxon>
        <taxon>Gobiidae</taxon>
        <taxon>Gobiinae</taxon>
        <taxon>Knipowitschia</taxon>
    </lineage>
</organism>
<name>A0AAV2LG66_KNICA</name>
<proteinExistence type="predicted"/>
<evidence type="ECO:0000313" key="1">
    <source>
        <dbReference type="EMBL" id="CAL1601126.1"/>
    </source>
</evidence>
<sequence>MLTAVTSSASVFHSVRVLAWRYTASRGQGGVEMSSFEFTDPQIANDEVERPPPPIPHTYPHRHHLSGGASVVQMSDCTSSPDYASHAGKWQMRILLFGR</sequence>
<dbReference type="AlphaFoldDB" id="A0AAV2LG66"/>
<gene>
    <name evidence="1" type="ORF">KC01_LOCUS29151</name>
</gene>